<gene>
    <name evidence="4" type="ORF">FAS41_05465</name>
</gene>
<evidence type="ECO:0000256" key="1">
    <source>
        <dbReference type="ARBA" id="ARBA00023186"/>
    </source>
</evidence>
<evidence type="ECO:0000313" key="5">
    <source>
        <dbReference type="Proteomes" id="UP000306635"/>
    </source>
</evidence>
<proteinExistence type="predicted"/>
<dbReference type="AlphaFoldDB" id="A0A5R9RB33"/>
<protein>
    <submittedName>
        <fullName evidence="4">J domain-containing protein</fullName>
    </submittedName>
</protein>
<dbReference type="RefSeq" id="WP_138520598.1">
    <property type="nucleotide sequence ID" value="NZ_JAOCBK010000006.1"/>
</dbReference>
<dbReference type="SMART" id="SM00271">
    <property type="entry name" value="DnaJ"/>
    <property type="match status" value="1"/>
</dbReference>
<keyword evidence="2" id="KW-0812">Transmembrane</keyword>
<keyword evidence="5" id="KW-1185">Reference proteome</keyword>
<keyword evidence="2" id="KW-1133">Transmembrane helix</keyword>
<accession>A0A5R9RB33</accession>
<name>A0A5R9RB33_9PSED</name>
<dbReference type="SUPFAM" id="SSF46565">
    <property type="entry name" value="Chaperone J-domain"/>
    <property type="match status" value="1"/>
</dbReference>
<comment type="caution">
    <text evidence="4">The sequence shown here is derived from an EMBL/GenBank/DDBJ whole genome shotgun (WGS) entry which is preliminary data.</text>
</comment>
<feature type="domain" description="J" evidence="3">
    <location>
        <begin position="1"/>
        <end position="67"/>
    </location>
</feature>
<dbReference type="InterPro" id="IPR036869">
    <property type="entry name" value="J_dom_sf"/>
</dbReference>
<dbReference type="EMBL" id="SWDV01000003">
    <property type="protein sequence ID" value="TLX80337.1"/>
    <property type="molecule type" value="Genomic_DNA"/>
</dbReference>
<evidence type="ECO:0000313" key="4">
    <source>
        <dbReference type="EMBL" id="TLX80337.1"/>
    </source>
</evidence>
<organism evidence="4 5">
    <name type="scientific">Pseudomonas nicosulfuronedens</name>
    <dbReference type="NCBI Taxonomy" id="2571105"/>
    <lineage>
        <taxon>Bacteria</taxon>
        <taxon>Pseudomonadati</taxon>
        <taxon>Pseudomonadota</taxon>
        <taxon>Gammaproteobacteria</taxon>
        <taxon>Pseudomonadales</taxon>
        <taxon>Pseudomonadaceae</taxon>
        <taxon>Pseudomonas</taxon>
    </lineage>
</organism>
<evidence type="ECO:0000256" key="2">
    <source>
        <dbReference type="SAM" id="Phobius"/>
    </source>
</evidence>
<dbReference type="Gene3D" id="1.10.287.110">
    <property type="entry name" value="DnaJ domain"/>
    <property type="match status" value="1"/>
</dbReference>
<feature type="transmembrane region" description="Helical" evidence="2">
    <location>
        <begin position="301"/>
        <end position="328"/>
    </location>
</feature>
<sequence>MDCWQILQLEPDADASVIRRQYAKLLRHCRPDEDPVAFQRLRDAYECALQLIAGEGQAQPELLQPDRGSIDRPLLVRGEEWERAEGLLPGLTPDNLAQHYVLTEQLECRECFERLVLQYCLALPGDAGAELAESAMAVFAAAMAGPAAHLSPRLLEALDRPVAELQVRRFMAELRGGERPLNLRLRHYVRQPLLSSPDRRALFDAGLMYSLFLDPSIDRLDLHEVFAEMGWSIHGCIGPADLLSDPAWWGRDYAKGGHNSNSIWSELRVRAGNPRVKVQPPQRPPAKSSVGKILRALGHCLWVGAMLALLGFPWPGVVWICIGLFGALAV</sequence>
<dbReference type="InterPro" id="IPR001623">
    <property type="entry name" value="DnaJ_domain"/>
</dbReference>
<keyword evidence="2" id="KW-0472">Membrane</keyword>
<keyword evidence="1" id="KW-0143">Chaperone</keyword>
<reference evidence="4 5" key="1">
    <citation type="submission" date="2019-04" db="EMBL/GenBank/DDBJ databases">
        <authorList>
            <person name="Li M."/>
        </authorList>
    </citation>
    <scope>NUCLEOTIDE SEQUENCE [LARGE SCALE GENOMIC DNA]</scope>
    <source>
        <strain evidence="4 5">LAM1902</strain>
    </source>
</reference>
<evidence type="ECO:0000259" key="3">
    <source>
        <dbReference type="SMART" id="SM00271"/>
    </source>
</evidence>
<dbReference type="OrthoDB" id="5524449at2"/>
<dbReference type="Proteomes" id="UP000306635">
    <property type="component" value="Unassembled WGS sequence"/>
</dbReference>